<dbReference type="Proteomes" id="UP000490535">
    <property type="component" value="Unassembled WGS sequence"/>
</dbReference>
<gene>
    <name evidence="1" type="ORF">GAK29_04233</name>
</gene>
<protein>
    <submittedName>
        <fullName evidence="1">Uncharacterized protein</fullName>
    </submittedName>
</protein>
<sequence>MATYQKRKKGITATVRIKPHPSQSQTFTTKHNQKVLDALNNIKTSDDVTQALSAFKAIFS</sequence>
<evidence type="ECO:0000313" key="2">
    <source>
        <dbReference type="Proteomes" id="UP000490535"/>
    </source>
</evidence>
<name>A0A833UJG6_ACIBZ</name>
<proteinExistence type="predicted"/>
<dbReference type="AlphaFoldDB" id="A0A833UJG6"/>
<comment type="caution">
    <text evidence="1">The sequence shown here is derived from an EMBL/GenBank/DDBJ whole genome shotgun (WGS) entry which is preliminary data.</text>
</comment>
<evidence type="ECO:0000313" key="1">
    <source>
        <dbReference type="EMBL" id="KAF1018454.1"/>
    </source>
</evidence>
<accession>A0A833UJG6</accession>
<dbReference type="EMBL" id="WNDP01000175">
    <property type="protein sequence ID" value="KAF1018454.1"/>
    <property type="molecule type" value="Genomic_DNA"/>
</dbReference>
<organism evidence="1 2">
    <name type="scientific">Acinetobacter bereziniae</name>
    <name type="common">Acinetobacter genomosp. 10</name>
    <dbReference type="NCBI Taxonomy" id="106648"/>
    <lineage>
        <taxon>Bacteria</taxon>
        <taxon>Pseudomonadati</taxon>
        <taxon>Pseudomonadota</taxon>
        <taxon>Gammaproteobacteria</taxon>
        <taxon>Moraxellales</taxon>
        <taxon>Moraxellaceae</taxon>
        <taxon>Acinetobacter</taxon>
    </lineage>
</organism>
<reference evidence="2" key="1">
    <citation type="journal article" date="2020" name="MBio">
        <title>Horizontal gene transfer to a defensive symbiont with a reduced genome amongst a multipartite beetle microbiome.</title>
        <authorList>
            <person name="Waterworth S.C."/>
            <person name="Florez L.V."/>
            <person name="Rees E.R."/>
            <person name="Hertweck C."/>
            <person name="Kaltenpoth M."/>
            <person name="Kwan J.C."/>
        </authorList>
    </citation>
    <scope>NUCLEOTIDE SEQUENCE [LARGE SCALE GENOMIC DNA]</scope>
</reference>